<dbReference type="Pfam" id="PF01909">
    <property type="entry name" value="NTP_transf_2"/>
    <property type="match status" value="1"/>
</dbReference>
<organism evidence="2 3">
    <name type="scientific">Herbinix hemicellulosilytica</name>
    <dbReference type="NCBI Taxonomy" id="1564487"/>
    <lineage>
        <taxon>Bacteria</taxon>
        <taxon>Bacillati</taxon>
        <taxon>Bacillota</taxon>
        <taxon>Clostridia</taxon>
        <taxon>Lachnospirales</taxon>
        <taxon>Lachnospiraceae</taxon>
        <taxon>Herbinix</taxon>
    </lineage>
</organism>
<gene>
    <name evidence="2" type="ORF">HHT355_1892</name>
</gene>
<reference evidence="2 3" key="1">
    <citation type="submission" date="2015-06" db="EMBL/GenBank/DDBJ databases">
        <authorList>
            <person name="Wibberg Daniel"/>
        </authorList>
    </citation>
    <scope>NUCLEOTIDE SEQUENCE [LARGE SCALE GENOMIC DNA]</scope>
    <source>
        <strain evidence="2 3">T3/55T</strain>
    </source>
</reference>
<dbReference type="RefSeq" id="WP_158245946.1">
    <property type="nucleotide sequence ID" value="NZ_CVTD020000019.1"/>
</dbReference>
<dbReference type="Gene3D" id="3.30.460.10">
    <property type="entry name" value="Beta Polymerase, domain 2"/>
    <property type="match status" value="1"/>
</dbReference>
<dbReference type="EMBL" id="CVTD020000019">
    <property type="protein sequence ID" value="CRZ35091.1"/>
    <property type="molecule type" value="Genomic_DNA"/>
</dbReference>
<protein>
    <recommendedName>
        <fullName evidence="1">Polymerase nucleotidyl transferase domain-containing protein</fullName>
    </recommendedName>
</protein>
<dbReference type="Proteomes" id="UP000236497">
    <property type="component" value="Unassembled WGS sequence"/>
</dbReference>
<dbReference type="CDD" id="cd05403">
    <property type="entry name" value="NT_KNTase_like"/>
    <property type="match status" value="1"/>
</dbReference>
<evidence type="ECO:0000313" key="2">
    <source>
        <dbReference type="EMBL" id="CRZ35091.1"/>
    </source>
</evidence>
<dbReference type="InterPro" id="IPR043519">
    <property type="entry name" value="NT_sf"/>
</dbReference>
<name>A0A0H5SJZ3_HERHM</name>
<proteinExistence type="predicted"/>
<sequence>MISENEEDSAVYQSRAVLEFKAKTENYFQPIGGMSATEIEELVEEYVKTKLAECDFDAEVLDVVISGSRCRGLEGKHSDLDVVVEYTSDEREDDMFNLLHEDKLIIGGVKVDINPITEFRTGTLEEYLPGVEKYLEEKSQKLSVREKLKEKKIAVQASDENAVKGSKKKIENQR</sequence>
<dbReference type="GO" id="GO:0016779">
    <property type="term" value="F:nucleotidyltransferase activity"/>
    <property type="evidence" value="ECO:0007669"/>
    <property type="project" value="InterPro"/>
</dbReference>
<evidence type="ECO:0000259" key="1">
    <source>
        <dbReference type="Pfam" id="PF01909"/>
    </source>
</evidence>
<accession>A0A0H5SJZ3</accession>
<dbReference type="SUPFAM" id="SSF81301">
    <property type="entry name" value="Nucleotidyltransferase"/>
    <property type="match status" value="1"/>
</dbReference>
<dbReference type="InterPro" id="IPR002934">
    <property type="entry name" value="Polymerase_NTP_transf_dom"/>
</dbReference>
<keyword evidence="3" id="KW-1185">Reference proteome</keyword>
<feature type="domain" description="Polymerase nucleotidyl transferase" evidence="1">
    <location>
        <begin position="53"/>
        <end position="129"/>
    </location>
</feature>
<dbReference type="AlphaFoldDB" id="A0A0H5SJZ3"/>
<evidence type="ECO:0000313" key="3">
    <source>
        <dbReference type="Proteomes" id="UP000236497"/>
    </source>
</evidence>